<protein>
    <submittedName>
        <fullName evidence="1">Uncharacterized protein</fullName>
    </submittedName>
</protein>
<dbReference type="PANTHER" id="PTHR47331">
    <property type="entry name" value="PHD-TYPE DOMAIN-CONTAINING PROTEIN"/>
    <property type="match status" value="1"/>
</dbReference>
<accession>A0A085N4W8</accession>
<dbReference type="Proteomes" id="UP000030758">
    <property type="component" value="Unassembled WGS sequence"/>
</dbReference>
<dbReference type="InterPro" id="IPR008042">
    <property type="entry name" value="Retrotrans_Pao"/>
</dbReference>
<dbReference type="Pfam" id="PF05380">
    <property type="entry name" value="Peptidase_A17"/>
    <property type="match status" value="1"/>
</dbReference>
<organism evidence="1">
    <name type="scientific">Trichuris suis</name>
    <name type="common">pig whipworm</name>
    <dbReference type="NCBI Taxonomy" id="68888"/>
    <lineage>
        <taxon>Eukaryota</taxon>
        <taxon>Metazoa</taxon>
        <taxon>Ecdysozoa</taxon>
        <taxon>Nematoda</taxon>
        <taxon>Enoplea</taxon>
        <taxon>Dorylaimia</taxon>
        <taxon>Trichinellida</taxon>
        <taxon>Trichuridae</taxon>
        <taxon>Trichuris</taxon>
    </lineage>
</organism>
<name>A0A085N4W8_9BILA</name>
<evidence type="ECO:0000313" key="1">
    <source>
        <dbReference type="EMBL" id="KFD64514.1"/>
    </source>
</evidence>
<sequence>MEAFNDESTPPSSVELYHLGEYTLNAKVLGINWRPLDDVLVFHVDLGKKTRELHTFYDASQEAFATAAYLRNVYSNGDVTVRLIMAKTKLASLETVSLARLELQYGLIRAIEKRRFWTDSSCVQNWIRSSAAYYKPYVNHRIRETQTITYSSEWRFVPGRLNVSDRATRTTEKKGALFDSSWFYGPEFLCTVEDFWPPDFPWMSNTEEMRPACE</sequence>
<dbReference type="PANTHER" id="PTHR47331:SF1">
    <property type="entry name" value="GAG-LIKE PROTEIN"/>
    <property type="match status" value="1"/>
</dbReference>
<proteinExistence type="predicted"/>
<gene>
    <name evidence="1" type="ORF">M514_12992</name>
</gene>
<dbReference type="AlphaFoldDB" id="A0A085N4W8"/>
<reference evidence="1" key="1">
    <citation type="journal article" date="2014" name="Nat. Genet.">
        <title>Genome and transcriptome of the porcine whipworm Trichuris suis.</title>
        <authorList>
            <person name="Jex A.R."/>
            <person name="Nejsum P."/>
            <person name="Schwarz E.M."/>
            <person name="Hu L."/>
            <person name="Young N.D."/>
            <person name="Hall R.S."/>
            <person name="Korhonen P.K."/>
            <person name="Liao S."/>
            <person name="Thamsborg S."/>
            <person name="Xia J."/>
            <person name="Xu P."/>
            <person name="Wang S."/>
            <person name="Scheerlinck J.P."/>
            <person name="Hofmann A."/>
            <person name="Sternberg P.W."/>
            <person name="Wang J."/>
            <person name="Gasser R.B."/>
        </authorList>
    </citation>
    <scope>NUCLEOTIDE SEQUENCE [LARGE SCALE GENOMIC DNA]</scope>
    <source>
        <strain evidence="1">DCEP-RM93F</strain>
    </source>
</reference>
<dbReference type="EMBL" id="KL367555">
    <property type="protein sequence ID" value="KFD64514.1"/>
    <property type="molecule type" value="Genomic_DNA"/>
</dbReference>